<dbReference type="Gene3D" id="3.10.450.50">
    <property type="match status" value="1"/>
</dbReference>
<keyword evidence="2" id="KW-1185">Reference proteome</keyword>
<dbReference type="SUPFAM" id="SSF54427">
    <property type="entry name" value="NTF2-like"/>
    <property type="match status" value="1"/>
</dbReference>
<gene>
    <name evidence="1" type="ORF">EV192_103456</name>
</gene>
<name>A0A4R2JNH2_9PSEU</name>
<comment type="caution">
    <text evidence="1">The sequence shown here is derived from an EMBL/GenBank/DDBJ whole genome shotgun (WGS) entry which is preliminary data.</text>
</comment>
<dbReference type="InterPro" id="IPR032710">
    <property type="entry name" value="NTF2-like_dom_sf"/>
</dbReference>
<evidence type="ECO:0008006" key="3">
    <source>
        <dbReference type="Google" id="ProtNLM"/>
    </source>
</evidence>
<sequence length="125" mass="13452">MSHQEFRRAVELHDRELISAALAPDVVVHSPVTARPFTGKDVVTKLIYAARAGVDGFVYTDEILADGVAGLIFKGKIKGRPAEGMDLVRLTDTGLVYDLTVMIRPLFAGAAFNEVMAPVVAELLG</sequence>
<dbReference type="Proteomes" id="UP000295680">
    <property type="component" value="Unassembled WGS sequence"/>
</dbReference>
<dbReference type="EMBL" id="SLWS01000003">
    <property type="protein sequence ID" value="TCO60874.1"/>
    <property type="molecule type" value="Genomic_DNA"/>
</dbReference>
<evidence type="ECO:0000313" key="2">
    <source>
        <dbReference type="Proteomes" id="UP000295680"/>
    </source>
</evidence>
<evidence type="ECO:0000313" key="1">
    <source>
        <dbReference type="EMBL" id="TCO60874.1"/>
    </source>
</evidence>
<dbReference type="AlphaFoldDB" id="A0A4R2JNH2"/>
<protein>
    <recommendedName>
        <fullName evidence="3">SnoaL-like protein</fullName>
    </recommendedName>
</protein>
<proteinExistence type="predicted"/>
<dbReference type="RefSeq" id="WP_132116174.1">
    <property type="nucleotide sequence ID" value="NZ_SLWS01000003.1"/>
</dbReference>
<dbReference type="OrthoDB" id="1163083at2"/>
<accession>A0A4R2JNH2</accession>
<organism evidence="1 2">
    <name type="scientific">Actinocrispum wychmicini</name>
    <dbReference type="NCBI Taxonomy" id="1213861"/>
    <lineage>
        <taxon>Bacteria</taxon>
        <taxon>Bacillati</taxon>
        <taxon>Actinomycetota</taxon>
        <taxon>Actinomycetes</taxon>
        <taxon>Pseudonocardiales</taxon>
        <taxon>Pseudonocardiaceae</taxon>
        <taxon>Actinocrispum</taxon>
    </lineage>
</organism>
<reference evidence="1 2" key="1">
    <citation type="submission" date="2019-03" db="EMBL/GenBank/DDBJ databases">
        <title>Genomic Encyclopedia of Type Strains, Phase IV (KMG-IV): sequencing the most valuable type-strain genomes for metagenomic binning, comparative biology and taxonomic classification.</title>
        <authorList>
            <person name="Goeker M."/>
        </authorList>
    </citation>
    <scope>NUCLEOTIDE SEQUENCE [LARGE SCALE GENOMIC DNA]</scope>
    <source>
        <strain evidence="1 2">DSM 45934</strain>
    </source>
</reference>